<comment type="caution">
    <text evidence="1">The sequence shown here is derived from an EMBL/GenBank/DDBJ whole genome shotgun (WGS) entry which is preliminary data.</text>
</comment>
<reference evidence="1" key="1">
    <citation type="submission" date="2022-08" db="EMBL/GenBank/DDBJ databases">
        <authorList>
            <person name="Deng Y."/>
            <person name="Han X.-F."/>
            <person name="Zhang Y.-Q."/>
        </authorList>
    </citation>
    <scope>NUCLEOTIDE SEQUENCE</scope>
    <source>
        <strain evidence="1">CPCC 203386</strain>
    </source>
</reference>
<proteinExistence type="predicted"/>
<protein>
    <submittedName>
        <fullName evidence="1">Uncharacterized protein</fullName>
    </submittedName>
</protein>
<dbReference type="RefSeq" id="WP_259536882.1">
    <property type="nucleotide sequence ID" value="NZ_JANLCJ010000001.1"/>
</dbReference>
<gene>
    <name evidence="1" type="ORF">N1032_00925</name>
</gene>
<evidence type="ECO:0000313" key="2">
    <source>
        <dbReference type="Proteomes" id="UP001165586"/>
    </source>
</evidence>
<accession>A0ABT2GWI0</accession>
<keyword evidence="2" id="KW-1185">Reference proteome</keyword>
<evidence type="ECO:0000313" key="1">
    <source>
        <dbReference type="EMBL" id="MCS5732307.1"/>
    </source>
</evidence>
<dbReference type="Proteomes" id="UP001165586">
    <property type="component" value="Unassembled WGS sequence"/>
</dbReference>
<name>A0ABT2GWI0_9MICO</name>
<dbReference type="EMBL" id="JANLCJ010000001">
    <property type="protein sequence ID" value="MCS5732307.1"/>
    <property type="molecule type" value="Genomic_DNA"/>
</dbReference>
<sequence length="118" mass="12752">MTITAEPGTKWSIEAAYSKKVITDLGVNAAGETYGSAGWAATPADEPDLIAATATNGKTGYIRREEEQEAVGGNLKTMEEVTEWMQNGVYEDHYIPVYQPDGETVIGEFLIAGQPRPN</sequence>
<organism evidence="1 2">
    <name type="scientific">Herbiconiux daphne</name>
    <dbReference type="NCBI Taxonomy" id="2970914"/>
    <lineage>
        <taxon>Bacteria</taxon>
        <taxon>Bacillati</taxon>
        <taxon>Actinomycetota</taxon>
        <taxon>Actinomycetes</taxon>
        <taxon>Micrococcales</taxon>
        <taxon>Microbacteriaceae</taxon>
        <taxon>Herbiconiux</taxon>
    </lineage>
</organism>